<dbReference type="GO" id="GO:0060090">
    <property type="term" value="F:molecular adaptor activity"/>
    <property type="evidence" value="ECO:0007669"/>
    <property type="project" value="TreeGrafter"/>
</dbReference>
<dbReference type="Gene3D" id="1.25.40.180">
    <property type="match status" value="1"/>
</dbReference>
<dbReference type="GO" id="GO:0017148">
    <property type="term" value="P:negative regulation of translation"/>
    <property type="evidence" value="ECO:0007669"/>
    <property type="project" value="InterPro"/>
</dbReference>
<dbReference type="EMBL" id="PKMF04000333">
    <property type="protein sequence ID" value="KAK7837234.1"/>
    <property type="molecule type" value="Genomic_DNA"/>
</dbReference>
<feature type="region of interest" description="Disordered" evidence="6">
    <location>
        <begin position="1439"/>
        <end position="1463"/>
    </location>
</feature>
<feature type="compositionally biased region" description="Low complexity" evidence="6">
    <location>
        <begin position="771"/>
        <end position="788"/>
    </location>
</feature>
<feature type="compositionally biased region" description="Low complexity" evidence="6">
    <location>
        <begin position="613"/>
        <end position="623"/>
    </location>
</feature>
<evidence type="ECO:0000256" key="1">
    <source>
        <dbReference type="ARBA" id="ARBA00004123"/>
    </source>
</evidence>
<dbReference type="Pfam" id="PF16415">
    <property type="entry name" value="CNOT1_CAF1_bind"/>
    <property type="match status" value="1"/>
</dbReference>
<feature type="region of interest" description="Disordered" evidence="6">
    <location>
        <begin position="1579"/>
        <end position="1606"/>
    </location>
</feature>
<evidence type="ECO:0000259" key="8">
    <source>
        <dbReference type="Pfam" id="PF04054"/>
    </source>
</evidence>
<comment type="caution">
    <text evidence="14">The sequence shown here is derived from an EMBL/GenBank/DDBJ whole genome shotgun (WGS) entry which is preliminary data.</text>
</comment>
<keyword evidence="7" id="KW-1133">Transmembrane helix</keyword>
<dbReference type="PANTHER" id="PTHR13162">
    <property type="entry name" value="CCR4-NOT TRANSCRIPTION COMPLEX"/>
    <property type="match status" value="1"/>
</dbReference>
<dbReference type="Pfam" id="PF16418">
    <property type="entry name" value="CNOT1_HEAT"/>
    <property type="match status" value="1"/>
</dbReference>
<dbReference type="GO" id="GO:0030015">
    <property type="term" value="C:CCR4-NOT core complex"/>
    <property type="evidence" value="ECO:0007669"/>
    <property type="project" value="InterPro"/>
</dbReference>
<dbReference type="Pfam" id="PF04054">
    <property type="entry name" value="Not1"/>
    <property type="match status" value="1"/>
</dbReference>
<evidence type="ECO:0000256" key="6">
    <source>
        <dbReference type="SAM" id="MobiDB-lite"/>
    </source>
</evidence>
<sequence length="2049" mass="226799">MLKFSSTTANQIRFLLQSIDESNADSVLRELRQFVEYGIEGSIVLLQTCIDHLKFYNTDSKNMQLELAVASIFKFLLGKPNFSTVFCESLRNTEINEGTLENFSNVLHLSVSEKIGIGLALSDSENLDTRNCGTFQFLSGSTILISKIYSCMISFLLHLLLLVVFCYRNMNLFNDCGEDDFDSILAEMEKEMSMGDIMKELGYGCTVNASQCKEILSLFLPLSEVTLSKILGTIACTQAGLEDNQNTFSTFSLAVGCSTLSDLPLLNSWNIDVLIDTIKELAPATNWIRVIENMDHEGFYIPNHEAFSFFMSVYRRACQEPFPLHAICGSVWKNTEGQLSFLKYAVSAPPEVFTFAHSVRQLAYIDAVNGHTLPIGHANHAWLCLDLLNVLCQLAERGHATSVRSMLDYPIKHCPEVLLLGMACFNTAYNLLQYEVSFTVFPNIVKNGMGNGMIHHLWRVNPNFVLRGFVDSVSCDPDSMTRILDVCQELKIISLVLDAIPSPYAIRLAALASRKELVDLEKWLIHNLNTYKDIFFEECLKFLKEIQFGGSQDFSTKAFHDSGAVSNLYLETSSTFMKVLKAHASLITSSQLAEEMEKLHAPVMDPNPRLQNGGATDSSTSDGYSDDIEAEANSYFQQMFSGQLTIDAMVQMLARFKESSVKREQLIFECMIANLFEEYRFFPKYPERQLKIAAVLFDALRKPADSKMFVFGTLALEQFVDRLIEWPQYCNHILQISHLRGTHSELVAFIEQALARISSGHSDTDGGGHGSVVNHHGSTQSSSGNLELNGSSIIQSGQQLSSPIQIQLRHESLEDRHKTVAATSNDVKPLLPSVGQSSAVHSADASSIQKPQIAVSAPALLSSSPGFVRPSRSVTSARFGSALNIETLVAAAEKRETPIELQPQIAVSAPALLSSSPGFVRPSRSVTSARFGSALNIETLVAAAEKRETPIEAPASEIQDKISFIINNISATNIEAKAKELTEILKEQYYPWFAQYMVMKRASIEPNFHDLYLKFLDKINSKALNKEIVQATYENCKVLLGSELIKSSSEERSLLKNLGSWLGKLTIGRNQVLRAREIDPKSLIIEAYEKGLMIAVIPFTSKVLEPCQSSLAYQPPNPWTMGILGLLAEIYSMPNLKMNLKFDIEVHIIPAQIPNIGNHVIINQKLSGSGLHLHFQSMVPMAMDRAIKEIVSGIVQRSVSIATQTTKELVLKDYAMESDETRIFNAAHLMVASLAGSLAHVTCKEPLRVALSSQLRSSLQNRGIANEIMEQAVQIVTNDNLDLGCALIEQAATDKAIQTIDGEIGQQLALRRKHREGVGPTFFDANMYTQGSMGVVPEALRPKPGHLSLSQQRVYEDFVRLPWQNQSTQSSHAMPSGPATAGGTGLPGAYGSASGQLNPGYSSGPGSQDLKQSLGHRMSRQNLIQLCILVADGASHISSENDSATASFPPTTSASDLHSVDSSDVAKVTTERLGTGTSEPSLTTRDALDKYQIVAQKLTDQLHEYAETATEFAISLLQTLVVEESKVISELHNLVDALAKVAQKPGSPESLQQLVEIVKNPAGSVAALSSVNVGKEDKARQLKDKKAPGYSTASREDYNNAESVEPDPAGFREQELSVAHCLSSEVINSGTLQSSQVQNLSFLAVDIYAKLVFSILKGSNKVFLLSKILAVTVRFIQKDAEEKKASFNPRPYFRLFINWLLDLGSLEPIADGANFQVLATFANAFHALQPLKVPSFSFHQDGLRVERSIELENVHFLYKGTLRVLLVLLHDFPEFLCDYHFTFCDVIPPSCIQMRNIILSAFPRNMRLPDPSTPNLKIDLLPESSQSPRILSEVDAALKAKQMKADVDEYLKTRQPGSFLTELKQKLLLPPSEAASAGTRYNVPLINSLVLYVGMQAIQQLQPKTVPLALFLVGAALDIFQTLIGDLDTEGRYLFLNAVANQLRYPNTHTHYFSFILLYLFAESNQEIIQEQITRVLLERLIVNRPHPWGLLINFIELIKNQRYNFWNRAFIRCAPEIEKLFESVSRSCGGPKSVDESMVSSWVSDAAH</sequence>
<dbReference type="Pfam" id="PF12842">
    <property type="entry name" value="DUF3819"/>
    <property type="match status" value="1"/>
</dbReference>
<feature type="domain" description="CCR4-NOT transcription complex subunit 1-like NOT1 connector" evidence="13">
    <location>
        <begin position="1507"/>
        <end position="1560"/>
    </location>
</feature>
<dbReference type="InterPro" id="IPR024557">
    <property type="entry name" value="CNOT1_dom_4"/>
</dbReference>
<keyword evidence="4" id="KW-0804">Transcription</keyword>
<feature type="region of interest" description="Disordered" evidence="6">
    <location>
        <begin position="2027"/>
        <end position="2049"/>
    </location>
</feature>
<dbReference type="InterPro" id="IPR032193">
    <property type="entry name" value="CNOT1_TTP_bind"/>
</dbReference>
<feature type="domain" description="CCR4-NOT transcription complex subunit 1 CAF1-binding" evidence="10">
    <location>
        <begin position="951"/>
        <end position="1146"/>
    </location>
</feature>
<feature type="domain" description="CCR4-NOT transcription complex subunit 1 HEAT repeat" evidence="12">
    <location>
        <begin position="439"/>
        <end position="581"/>
    </location>
</feature>
<feature type="domain" description="CCR4-Not complex component Not1 C-terminal" evidence="8">
    <location>
        <begin position="1752"/>
        <end position="2025"/>
    </location>
</feature>
<evidence type="ECO:0000259" key="11">
    <source>
        <dbReference type="Pfam" id="PF16417"/>
    </source>
</evidence>
<dbReference type="InterPro" id="IPR040398">
    <property type="entry name" value="Not1"/>
</dbReference>
<dbReference type="FunFam" id="1.25.40.180:FF:000012">
    <property type="entry name" value="Ccr4-Not transcription complex subunit"/>
    <property type="match status" value="1"/>
</dbReference>
<evidence type="ECO:0000259" key="13">
    <source>
        <dbReference type="Pfam" id="PF25097"/>
    </source>
</evidence>
<feature type="compositionally biased region" description="Polar residues" evidence="6">
    <location>
        <begin position="2039"/>
        <end position="2049"/>
    </location>
</feature>
<dbReference type="InterPro" id="IPR055454">
    <property type="entry name" value="CNOT1-like_NOT1_connector"/>
</dbReference>
<feature type="compositionally biased region" description="Polar residues" evidence="6">
    <location>
        <begin position="1394"/>
        <end position="1411"/>
    </location>
</feature>
<dbReference type="Gene3D" id="1.25.40.800">
    <property type="match status" value="1"/>
</dbReference>
<dbReference type="InterPro" id="IPR038535">
    <property type="entry name" value="CNOT1_TTP_bind_sf"/>
</dbReference>
<keyword evidence="15" id="KW-1185">Reference proteome</keyword>
<dbReference type="GO" id="GO:0000932">
    <property type="term" value="C:P-body"/>
    <property type="evidence" value="ECO:0007669"/>
    <property type="project" value="TreeGrafter"/>
</dbReference>
<feature type="domain" description="CCR4-NOT transcription complex subunit 1 TTP binding" evidence="11">
    <location>
        <begin position="605"/>
        <end position="697"/>
    </location>
</feature>
<evidence type="ECO:0000259" key="12">
    <source>
        <dbReference type="Pfam" id="PF16418"/>
    </source>
</evidence>
<dbReference type="InterPro" id="IPR032191">
    <property type="entry name" value="CNOT1_CAF1_bind"/>
</dbReference>
<keyword evidence="3" id="KW-0805">Transcription regulation</keyword>
<feature type="region of interest" description="Disordered" evidence="6">
    <location>
        <begin position="603"/>
        <end position="623"/>
    </location>
</feature>
<keyword evidence="2" id="KW-0678">Repressor</keyword>
<evidence type="ECO:0000259" key="10">
    <source>
        <dbReference type="Pfam" id="PF16415"/>
    </source>
</evidence>
<feature type="compositionally biased region" description="Polar residues" evidence="6">
    <location>
        <begin position="1439"/>
        <end position="1462"/>
    </location>
</feature>
<dbReference type="FunFam" id="1.25.40.840:FF:000010">
    <property type="entry name" value="Uncharacterized protein"/>
    <property type="match status" value="1"/>
</dbReference>
<comment type="subcellular location">
    <subcellularLocation>
        <location evidence="1">Nucleus</location>
    </subcellularLocation>
</comment>
<feature type="region of interest" description="Disordered" evidence="6">
    <location>
        <begin position="760"/>
        <end position="788"/>
    </location>
</feature>
<gene>
    <name evidence="14" type="primary">cnot1</name>
    <name evidence="14" type="ORF">CFP56_021463</name>
</gene>
<dbReference type="Proteomes" id="UP000237347">
    <property type="component" value="Unassembled WGS sequence"/>
</dbReference>
<reference evidence="14 15" key="1">
    <citation type="journal article" date="2018" name="Sci. Data">
        <title>The draft genome sequence of cork oak.</title>
        <authorList>
            <person name="Ramos A.M."/>
            <person name="Usie A."/>
            <person name="Barbosa P."/>
            <person name="Barros P.M."/>
            <person name="Capote T."/>
            <person name="Chaves I."/>
            <person name="Simoes F."/>
            <person name="Abreu I."/>
            <person name="Carrasquinho I."/>
            <person name="Faro C."/>
            <person name="Guimaraes J.B."/>
            <person name="Mendonca D."/>
            <person name="Nobrega F."/>
            <person name="Rodrigues L."/>
            <person name="Saibo N.J.M."/>
            <person name="Varela M.C."/>
            <person name="Egas C."/>
            <person name="Matos J."/>
            <person name="Miguel C.M."/>
            <person name="Oliveira M.M."/>
            <person name="Ricardo C.P."/>
            <person name="Goncalves S."/>
        </authorList>
    </citation>
    <scope>NUCLEOTIDE SEQUENCE [LARGE SCALE GENOMIC DNA]</scope>
    <source>
        <strain evidence="15">cv. HL8</strain>
    </source>
</reference>
<feature type="domain" description="CCR4-NOT transcription complex subunit 1" evidence="9">
    <location>
        <begin position="1174"/>
        <end position="1315"/>
    </location>
</feature>
<evidence type="ECO:0000313" key="14">
    <source>
        <dbReference type="EMBL" id="KAK7837234.1"/>
    </source>
</evidence>
<feature type="region of interest" description="Disordered" evidence="6">
    <location>
        <begin position="1366"/>
        <end position="1412"/>
    </location>
</feature>
<dbReference type="Pfam" id="PF25097">
    <property type="entry name" value="ARM_Cnot1"/>
    <property type="match status" value="1"/>
</dbReference>
<dbReference type="Gene3D" id="1.25.40.790">
    <property type="match status" value="2"/>
</dbReference>
<dbReference type="InterPro" id="IPR032194">
    <property type="entry name" value="CNOT1_HEAT"/>
</dbReference>
<evidence type="ECO:0000256" key="5">
    <source>
        <dbReference type="ARBA" id="ARBA00023242"/>
    </source>
</evidence>
<evidence type="ECO:0000313" key="15">
    <source>
        <dbReference type="Proteomes" id="UP000237347"/>
    </source>
</evidence>
<organism evidence="14 15">
    <name type="scientific">Quercus suber</name>
    <name type="common">Cork oak</name>
    <dbReference type="NCBI Taxonomy" id="58331"/>
    <lineage>
        <taxon>Eukaryota</taxon>
        <taxon>Viridiplantae</taxon>
        <taxon>Streptophyta</taxon>
        <taxon>Embryophyta</taxon>
        <taxon>Tracheophyta</taxon>
        <taxon>Spermatophyta</taxon>
        <taxon>Magnoliopsida</taxon>
        <taxon>eudicotyledons</taxon>
        <taxon>Gunneridae</taxon>
        <taxon>Pentapetalae</taxon>
        <taxon>rosids</taxon>
        <taxon>fabids</taxon>
        <taxon>Fagales</taxon>
        <taxon>Fagaceae</taxon>
        <taxon>Quercus</taxon>
    </lineage>
</organism>
<dbReference type="GO" id="GO:0000289">
    <property type="term" value="P:nuclear-transcribed mRNA poly(A) tail shortening"/>
    <property type="evidence" value="ECO:0007669"/>
    <property type="project" value="UniProtKB-ARBA"/>
</dbReference>
<dbReference type="GO" id="GO:0005634">
    <property type="term" value="C:nucleus"/>
    <property type="evidence" value="ECO:0007669"/>
    <property type="project" value="UniProtKB-SubCell"/>
</dbReference>
<evidence type="ECO:0000256" key="2">
    <source>
        <dbReference type="ARBA" id="ARBA00022491"/>
    </source>
</evidence>
<keyword evidence="5" id="KW-0539">Nucleus</keyword>
<accession>A0AAW0KDP5</accession>
<keyword evidence="7" id="KW-0812">Transmembrane</keyword>
<evidence type="ECO:0000259" key="9">
    <source>
        <dbReference type="Pfam" id="PF12842"/>
    </source>
</evidence>
<dbReference type="PANTHER" id="PTHR13162:SF8">
    <property type="entry name" value="CCR4-NOT TRANSCRIPTION COMPLEX SUBUNIT 1"/>
    <property type="match status" value="1"/>
</dbReference>
<dbReference type="FunFam" id="1.25.40.800:FF:000001">
    <property type="entry name" value="CCR4-NOT transcription complex subunit 1"/>
    <property type="match status" value="1"/>
</dbReference>
<keyword evidence="7" id="KW-0472">Membrane</keyword>
<dbReference type="Gene3D" id="1.25.40.840">
    <property type="entry name" value="CCR4-NOT transcription complex subunit 1 TTP binding domain"/>
    <property type="match status" value="2"/>
</dbReference>
<proteinExistence type="predicted"/>
<dbReference type="InterPro" id="IPR007196">
    <property type="entry name" value="CCR4-Not_Not1_C"/>
</dbReference>
<name>A0AAW0KDP5_QUESU</name>
<evidence type="ECO:0000256" key="4">
    <source>
        <dbReference type="ARBA" id="ARBA00023163"/>
    </source>
</evidence>
<evidence type="ECO:0000256" key="3">
    <source>
        <dbReference type="ARBA" id="ARBA00023015"/>
    </source>
</evidence>
<evidence type="ECO:0000256" key="7">
    <source>
        <dbReference type="SAM" id="Phobius"/>
    </source>
</evidence>
<dbReference type="Pfam" id="PF16417">
    <property type="entry name" value="CNOT1_TTP_bind"/>
    <property type="match status" value="1"/>
</dbReference>
<feature type="transmembrane region" description="Helical" evidence="7">
    <location>
        <begin position="148"/>
        <end position="170"/>
    </location>
</feature>
<protein>
    <submittedName>
        <fullName evidence="14">Ccr4-not transcription complex subunit 1</fullName>
    </submittedName>
</protein>